<keyword evidence="2" id="KW-1185">Reference proteome</keyword>
<sequence>MNIKRVEEIVNRKSISMSQLASSLSSTSRCAWPLEYNLTPKYTVRNIISAHGRQHSSAARGRRDFLRAGAGYPILVTVRIAACTSQCCSATGHRSLEKVLLQKGQSNHF</sequence>
<dbReference type="Proteomes" id="UP000217790">
    <property type="component" value="Unassembled WGS sequence"/>
</dbReference>
<organism evidence="1 2">
    <name type="scientific">Armillaria gallica</name>
    <name type="common">Bulbous honey fungus</name>
    <name type="synonym">Armillaria bulbosa</name>
    <dbReference type="NCBI Taxonomy" id="47427"/>
    <lineage>
        <taxon>Eukaryota</taxon>
        <taxon>Fungi</taxon>
        <taxon>Dikarya</taxon>
        <taxon>Basidiomycota</taxon>
        <taxon>Agaricomycotina</taxon>
        <taxon>Agaricomycetes</taxon>
        <taxon>Agaricomycetidae</taxon>
        <taxon>Agaricales</taxon>
        <taxon>Marasmiineae</taxon>
        <taxon>Physalacriaceae</taxon>
        <taxon>Armillaria</taxon>
    </lineage>
</organism>
<dbReference type="InParanoid" id="A0A2H3CLI8"/>
<protein>
    <submittedName>
        <fullName evidence="1">Uncharacterized protein</fullName>
    </submittedName>
</protein>
<evidence type="ECO:0000313" key="2">
    <source>
        <dbReference type="Proteomes" id="UP000217790"/>
    </source>
</evidence>
<accession>A0A2H3CLI8</accession>
<dbReference type="EMBL" id="KZ293702">
    <property type="protein sequence ID" value="PBK83959.1"/>
    <property type="molecule type" value="Genomic_DNA"/>
</dbReference>
<name>A0A2H3CLI8_ARMGA</name>
<reference evidence="2" key="1">
    <citation type="journal article" date="2017" name="Nat. Ecol. Evol.">
        <title>Genome expansion and lineage-specific genetic innovations in the forest pathogenic fungi Armillaria.</title>
        <authorList>
            <person name="Sipos G."/>
            <person name="Prasanna A.N."/>
            <person name="Walter M.C."/>
            <person name="O'Connor E."/>
            <person name="Balint B."/>
            <person name="Krizsan K."/>
            <person name="Kiss B."/>
            <person name="Hess J."/>
            <person name="Varga T."/>
            <person name="Slot J."/>
            <person name="Riley R."/>
            <person name="Boka B."/>
            <person name="Rigling D."/>
            <person name="Barry K."/>
            <person name="Lee J."/>
            <person name="Mihaltcheva S."/>
            <person name="LaButti K."/>
            <person name="Lipzen A."/>
            <person name="Waldron R."/>
            <person name="Moloney N.M."/>
            <person name="Sperisen C."/>
            <person name="Kredics L."/>
            <person name="Vagvoelgyi C."/>
            <person name="Patrignani A."/>
            <person name="Fitzpatrick D."/>
            <person name="Nagy I."/>
            <person name="Doyle S."/>
            <person name="Anderson J.B."/>
            <person name="Grigoriev I.V."/>
            <person name="Gueldener U."/>
            <person name="Muensterkoetter M."/>
            <person name="Nagy L.G."/>
        </authorList>
    </citation>
    <scope>NUCLEOTIDE SEQUENCE [LARGE SCALE GENOMIC DNA]</scope>
    <source>
        <strain evidence="2">Ar21-2</strain>
    </source>
</reference>
<proteinExistence type="predicted"/>
<evidence type="ECO:0000313" key="1">
    <source>
        <dbReference type="EMBL" id="PBK83959.1"/>
    </source>
</evidence>
<dbReference type="AlphaFoldDB" id="A0A2H3CLI8"/>
<gene>
    <name evidence="1" type="ORF">ARMGADRAFT_623409</name>
</gene>